<evidence type="ECO:0000313" key="3">
    <source>
        <dbReference type="EMBL" id="KAF0728987.1"/>
    </source>
</evidence>
<feature type="transmembrane region" description="Helical" evidence="2">
    <location>
        <begin position="87"/>
        <end position="106"/>
    </location>
</feature>
<accession>A0A6G0WNR2</accession>
<feature type="region of interest" description="Disordered" evidence="1">
    <location>
        <begin position="1"/>
        <end position="76"/>
    </location>
</feature>
<feature type="transmembrane region" description="Helical" evidence="2">
    <location>
        <begin position="697"/>
        <end position="721"/>
    </location>
</feature>
<feature type="transmembrane region" description="Helical" evidence="2">
    <location>
        <begin position="741"/>
        <end position="761"/>
    </location>
</feature>
<evidence type="ECO:0000313" key="4">
    <source>
        <dbReference type="Proteomes" id="UP000481153"/>
    </source>
</evidence>
<protein>
    <submittedName>
        <fullName evidence="3">Uncharacterized protein</fullName>
    </submittedName>
</protein>
<keyword evidence="2" id="KW-1133">Transmembrane helix</keyword>
<keyword evidence="4" id="KW-1185">Reference proteome</keyword>
<reference evidence="3 4" key="1">
    <citation type="submission" date="2019-07" db="EMBL/GenBank/DDBJ databases">
        <title>Genomics analysis of Aphanomyces spp. identifies a new class of oomycete effector associated with host adaptation.</title>
        <authorList>
            <person name="Gaulin E."/>
        </authorList>
    </citation>
    <scope>NUCLEOTIDE SEQUENCE [LARGE SCALE GENOMIC DNA]</scope>
    <source>
        <strain evidence="3 4">ATCC 201684</strain>
    </source>
</reference>
<organism evidence="3 4">
    <name type="scientific">Aphanomyces euteiches</name>
    <dbReference type="NCBI Taxonomy" id="100861"/>
    <lineage>
        <taxon>Eukaryota</taxon>
        <taxon>Sar</taxon>
        <taxon>Stramenopiles</taxon>
        <taxon>Oomycota</taxon>
        <taxon>Saprolegniomycetes</taxon>
        <taxon>Saprolegniales</taxon>
        <taxon>Verrucalvaceae</taxon>
        <taxon>Aphanomyces</taxon>
    </lineage>
</organism>
<dbReference type="VEuPathDB" id="FungiDB:AeMF1_004837"/>
<dbReference type="EMBL" id="VJMJ01000170">
    <property type="protein sequence ID" value="KAF0728987.1"/>
    <property type="molecule type" value="Genomic_DNA"/>
</dbReference>
<name>A0A6G0WNR2_9STRA</name>
<dbReference type="Proteomes" id="UP000481153">
    <property type="component" value="Unassembled WGS sequence"/>
</dbReference>
<feature type="transmembrane region" description="Helical" evidence="2">
    <location>
        <begin position="773"/>
        <end position="792"/>
    </location>
</feature>
<evidence type="ECO:0000256" key="1">
    <source>
        <dbReference type="SAM" id="MobiDB-lite"/>
    </source>
</evidence>
<keyword evidence="2" id="KW-0812">Transmembrane</keyword>
<sequence length="797" mass="89784">MKSAESALPGAINNDGSVKVNKGQVQPLEDTQAFNTSNESREPLKAVSSVSDDRPKPKLAFYEPPGAHGDEPQSDYDGMTRHEKVEVALGMLYLVFTLVLSVYYLSILSPSMWNDLWWAQFNATWAQSYLIDLFNTQLNLGVNGSLDLTSKMYGLPKDYSQFYTPIAVSPIYPRLVFDSKMYNLAEIIAALRLFPSPERVITQYCWLDWHRRWEVAHTDLRQKRCYARYINNGAAYWETSLRLIDWNAYMAGAFGLPFNTTMGNALRKTEDGRQWLTTTPYAFVSVDAEVAQWEQANLTRFQFHITNGNMWGVHESFTIGNAFGKTQTISIKRMPYVARGALWTTIYMYLANPATYACVPCDPAWNPNPASCKPDFEMFLALPNTPCFQLVRSNIGALNSIDLYYVRPPTSLTLLYTTFRNLVAELVQSDDTFAAVMGAIPSLPIDPVPPSWLQPSFMYMGGDPTCTQRQPTTFVQSSFSFFVSCSTSDRQKILLNPLNALFALWVTSLSSVSKVCDVCPTQNSSCSAVMGAASQAAKLLIKAYPPTTSSYNLLILGAYNDVIALGVRTVQLAINTSDLSNRFLRQPVLGGEFAAVWDLYGWIYMYEWAETSREVLSFEGDANVLLLISNKYDSIVNQAQGLEVKKSACQYLWVISVVVSTILLFVGCILTFYCLFLRFRMVGRNLFQFNRVVGPVWLGRPLLLVRGMTAIVLLSTSPMNFQKTNGYSHLEFKPRSHFESMVVAGEATWISYVIIDCLLLLRRGSEYHWAPISTWIGWLALVIIDIQWPYVISTKLN</sequence>
<gene>
    <name evidence="3" type="ORF">Ae201684_013288</name>
</gene>
<keyword evidence="2" id="KW-0472">Membrane</keyword>
<proteinExistence type="predicted"/>
<dbReference type="AlphaFoldDB" id="A0A6G0WNR2"/>
<comment type="caution">
    <text evidence="3">The sequence shown here is derived from an EMBL/GenBank/DDBJ whole genome shotgun (WGS) entry which is preliminary data.</text>
</comment>
<feature type="transmembrane region" description="Helical" evidence="2">
    <location>
        <begin position="651"/>
        <end position="676"/>
    </location>
</feature>
<evidence type="ECO:0000256" key="2">
    <source>
        <dbReference type="SAM" id="Phobius"/>
    </source>
</evidence>